<evidence type="ECO:0000313" key="3">
    <source>
        <dbReference type="EMBL" id="HIW08477.1"/>
    </source>
</evidence>
<keyword evidence="2" id="KW-1133">Transmembrane helix</keyword>
<evidence type="ECO:0000256" key="1">
    <source>
        <dbReference type="SAM" id="MobiDB-lite"/>
    </source>
</evidence>
<protein>
    <submittedName>
        <fullName evidence="3">DUF4129 domain-containing protein</fullName>
    </submittedName>
</protein>
<feature type="transmembrane region" description="Helical" evidence="2">
    <location>
        <begin position="132"/>
        <end position="152"/>
    </location>
</feature>
<feature type="transmembrane region" description="Helical" evidence="2">
    <location>
        <begin position="15"/>
        <end position="40"/>
    </location>
</feature>
<feature type="transmembrane region" description="Helical" evidence="2">
    <location>
        <begin position="270"/>
        <end position="288"/>
    </location>
</feature>
<gene>
    <name evidence="3" type="ORF">H9890_03625</name>
</gene>
<feature type="transmembrane region" description="Helical" evidence="2">
    <location>
        <begin position="194"/>
        <end position="218"/>
    </location>
</feature>
<feature type="compositionally biased region" description="Polar residues" evidence="1">
    <location>
        <begin position="298"/>
        <end position="311"/>
    </location>
</feature>
<feature type="transmembrane region" description="Helical" evidence="2">
    <location>
        <begin position="61"/>
        <end position="86"/>
    </location>
</feature>
<evidence type="ECO:0000256" key="2">
    <source>
        <dbReference type="SAM" id="Phobius"/>
    </source>
</evidence>
<reference evidence="3" key="2">
    <citation type="submission" date="2021-04" db="EMBL/GenBank/DDBJ databases">
        <authorList>
            <person name="Gilroy R."/>
        </authorList>
    </citation>
    <scope>NUCLEOTIDE SEQUENCE</scope>
    <source>
        <strain evidence="3">ChiHcolR34-3080</strain>
    </source>
</reference>
<sequence>MTTAFLHGLRMLGDLLIYGAFASFFAACLGGGSVPLLLLLPAFCYGVSACFSQRRALRTGCTAISLLGLLASGWIDRAAFLPAVFYALYLAWKGDYPLSDGRQSDVFLLFCKIYPVFSAAFGIIWDADAMLTVSLPLAVWAAFLQVFLMRVLRQAPAVYQKPSYLVRSAGSLAALAALGFLLSRPAVLGGAQAAVKTVYFGLAVPVLTLPLALLAWLAEHVLLPAMTSLLRWIAARSGNPDPDLLESLPGQPSAGQNLPPAGEPLMDGEQLLAILGLVLLAAGCAWLFRRLLQANKTSPSSLAQTDQTQTRKLPRRAHRRPAFFLSPNARIRRAHSRYLDRQAQHGVTRTPSETSLDRLGRTPFLDQEAERQLRHLYLKARYGECATPQDAAAAERLEQALEQHPK</sequence>
<keyword evidence="2" id="KW-0472">Membrane</keyword>
<name>A0A9D1TW14_9FIRM</name>
<accession>A0A9D1TW14</accession>
<feature type="region of interest" description="Disordered" evidence="1">
    <location>
        <begin position="298"/>
        <end position="317"/>
    </location>
</feature>
<dbReference type="EMBL" id="DXHQ01000039">
    <property type="protein sequence ID" value="HIW08477.1"/>
    <property type="molecule type" value="Genomic_DNA"/>
</dbReference>
<dbReference type="AlphaFoldDB" id="A0A9D1TW14"/>
<feature type="transmembrane region" description="Helical" evidence="2">
    <location>
        <begin position="164"/>
        <end position="182"/>
    </location>
</feature>
<organism evidence="3 4">
    <name type="scientific">Candidatus Faecalibacterium intestinigallinarum</name>
    <dbReference type="NCBI Taxonomy" id="2838581"/>
    <lineage>
        <taxon>Bacteria</taxon>
        <taxon>Bacillati</taxon>
        <taxon>Bacillota</taxon>
        <taxon>Clostridia</taxon>
        <taxon>Eubacteriales</taxon>
        <taxon>Oscillospiraceae</taxon>
        <taxon>Faecalibacterium</taxon>
    </lineage>
</organism>
<dbReference type="Proteomes" id="UP000823933">
    <property type="component" value="Unassembled WGS sequence"/>
</dbReference>
<evidence type="ECO:0000313" key="4">
    <source>
        <dbReference type="Proteomes" id="UP000823933"/>
    </source>
</evidence>
<keyword evidence="2" id="KW-0812">Transmembrane</keyword>
<feature type="transmembrane region" description="Helical" evidence="2">
    <location>
        <begin position="106"/>
        <end position="125"/>
    </location>
</feature>
<comment type="caution">
    <text evidence="3">The sequence shown here is derived from an EMBL/GenBank/DDBJ whole genome shotgun (WGS) entry which is preliminary data.</text>
</comment>
<reference evidence="3" key="1">
    <citation type="journal article" date="2021" name="PeerJ">
        <title>Extensive microbial diversity within the chicken gut microbiome revealed by metagenomics and culture.</title>
        <authorList>
            <person name="Gilroy R."/>
            <person name="Ravi A."/>
            <person name="Getino M."/>
            <person name="Pursley I."/>
            <person name="Horton D.L."/>
            <person name="Alikhan N.F."/>
            <person name="Baker D."/>
            <person name="Gharbi K."/>
            <person name="Hall N."/>
            <person name="Watson M."/>
            <person name="Adriaenssens E.M."/>
            <person name="Foster-Nyarko E."/>
            <person name="Jarju S."/>
            <person name="Secka A."/>
            <person name="Antonio M."/>
            <person name="Oren A."/>
            <person name="Chaudhuri R.R."/>
            <person name="La Ragione R."/>
            <person name="Hildebrand F."/>
            <person name="Pallen M.J."/>
        </authorList>
    </citation>
    <scope>NUCLEOTIDE SEQUENCE</scope>
    <source>
        <strain evidence="3">ChiHcolR34-3080</strain>
    </source>
</reference>
<proteinExistence type="predicted"/>